<keyword evidence="2" id="KW-1185">Reference proteome</keyword>
<dbReference type="AlphaFoldDB" id="D0NNS3"/>
<evidence type="ECO:0008006" key="3">
    <source>
        <dbReference type="Google" id="ProtNLM"/>
    </source>
</evidence>
<protein>
    <recommendedName>
        <fullName evidence="3">Tc3 transposase DNA binding domain-containing protein</fullName>
    </recommendedName>
</protein>
<dbReference type="HOGENOM" id="CLU_033666_10_4_1"/>
<dbReference type="EMBL" id="DS028149">
    <property type="protein sequence ID" value="EEY62244.1"/>
    <property type="molecule type" value="Genomic_DNA"/>
</dbReference>
<gene>
    <name evidence="1" type="ORF">PITG_14166</name>
</gene>
<dbReference type="InParanoid" id="D0NNS3"/>
<dbReference type="OrthoDB" id="127654at2759"/>
<dbReference type="Proteomes" id="UP000006643">
    <property type="component" value="Unassembled WGS sequence"/>
</dbReference>
<proteinExistence type="predicted"/>
<sequence>MMINEHYRGGKSNREIGRLLGRDEKAIRNYLKRGKASSLTKRTGRKPKIVGREARRVVRLAIVRNLSAQEIAGLLPSTPSKSTVLRVLRSNRYVTYAKRRLTPAIKPLIRRLG</sequence>
<dbReference type="KEGG" id="pif:PITG_14166"/>
<reference evidence="2" key="1">
    <citation type="journal article" date="2009" name="Nature">
        <title>Genome sequence and analysis of the Irish potato famine pathogen Phytophthora infestans.</title>
        <authorList>
            <consortium name="The Broad Institute Genome Sequencing Platform"/>
            <person name="Haas B.J."/>
            <person name="Kamoun S."/>
            <person name="Zody M.C."/>
            <person name="Jiang R.H."/>
            <person name="Handsaker R.E."/>
            <person name="Cano L.M."/>
            <person name="Grabherr M."/>
            <person name="Kodira C.D."/>
            <person name="Raffaele S."/>
            <person name="Torto-Alalibo T."/>
            <person name="Bozkurt T.O."/>
            <person name="Ah-Fong A.M."/>
            <person name="Alvarado L."/>
            <person name="Anderson V.L."/>
            <person name="Armstrong M.R."/>
            <person name="Avrova A."/>
            <person name="Baxter L."/>
            <person name="Beynon J."/>
            <person name="Boevink P.C."/>
            <person name="Bollmann S.R."/>
            <person name="Bos J.I."/>
            <person name="Bulone V."/>
            <person name="Cai G."/>
            <person name="Cakir C."/>
            <person name="Carrington J.C."/>
            <person name="Chawner M."/>
            <person name="Conti L."/>
            <person name="Costanzo S."/>
            <person name="Ewan R."/>
            <person name="Fahlgren N."/>
            <person name="Fischbach M.A."/>
            <person name="Fugelstad J."/>
            <person name="Gilroy E.M."/>
            <person name="Gnerre S."/>
            <person name="Green P.J."/>
            <person name="Grenville-Briggs L.J."/>
            <person name="Griffith J."/>
            <person name="Grunwald N.J."/>
            <person name="Horn K."/>
            <person name="Horner N.R."/>
            <person name="Hu C.H."/>
            <person name="Huitema E."/>
            <person name="Jeong D.H."/>
            <person name="Jones A.M."/>
            <person name="Jones J.D."/>
            <person name="Jones R.W."/>
            <person name="Karlsson E.K."/>
            <person name="Kunjeti S.G."/>
            <person name="Lamour K."/>
            <person name="Liu Z."/>
            <person name="Ma L."/>
            <person name="Maclean D."/>
            <person name="Chibucos M.C."/>
            <person name="McDonald H."/>
            <person name="McWalters J."/>
            <person name="Meijer H.J."/>
            <person name="Morgan W."/>
            <person name="Morris P.F."/>
            <person name="Munro C.A."/>
            <person name="O'Neill K."/>
            <person name="Ospina-Giraldo M."/>
            <person name="Pinzon A."/>
            <person name="Pritchard L."/>
            <person name="Ramsahoye B."/>
            <person name="Ren Q."/>
            <person name="Restrepo S."/>
            <person name="Roy S."/>
            <person name="Sadanandom A."/>
            <person name="Savidor A."/>
            <person name="Schornack S."/>
            <person name="Schwartz D.C."/>
            <person name="Schumann U.D."/>
            <person name="Schwessinger B."/>
            <person name="Seyer L."/>
            <person name="Sharpe T."/>
            <person name="Silvar C."/>
            <person name="Song J."/>
            <person name="Studholme D.J."/>
            <person name="Sykes S."/>
            <person name="Thines M."/>
            <person name="van de Vondervoort P.J."/>
            <person name="Phuntumart V."/>
            <person name="Wawra S."/>
            <person name="Weide R."/>
            <person name="Win J."/>
            <person name="Young C."/>
            <person name="Zhou S."/>
            <person name="Fry W."/>
            <person name="Meyers B.C."/>
            <person name="van West P."/>
            <person name="Ristaino J."/>
            <person name="Govers F."/>
            <person name="Birch P.R."/>
            <person name="Whisson S.C."/>
            <person name="Judelson H.S."/>
            <person name="Nusbaum C."/>
        </authorList>
    </citation>
    <scope>NUCLEOTIDE SEQUENCE [LARGE SCALE GENOMIC DNA]</scope>
    <source>
        <strain evidence="2">T30-4</strain>
    </source>
</reference>
<name>D0NNS3_PHYIT</name>
<dbReference type="RefSeq" id="XP_002899275.1">
    <property type="nucleotide sequence ID" value="XM_002899229.1"/>
</dbReference>
<organism evidence="1 2">
    <name type="scientific">Phytophthora infestans (strain T30-4)</name>
    <name type="common">Potato late blight agent</name>
    <dbReference type="NCBI Taxonomy" id="403677"/>
    <lineage>
        <taxon>Eukaryota</taxon>
        <taxon>Sar</taxon>
        <taxon>Stramenopiles</taxon>
        <taxon>Oomycota</taxon>
        <taxon>Peronosporomycetes</taxon>
        <taxon>Peronosporales</taxon>
        <taxon>Peronosporaceae</taxon>
        <taxon>Phytophthora</taxon>
    </lineage>
</organism>
<accession>D0NNS3</accession>
<dbReference type="VEuPathDB" id="FungiDB:PITG_14166"/>
<dbReference type="GeneID" id="9468601"/>
<evidence type="ECO:0000313" key="2">
    <source>
        <dbReference type="Proteomes" id="UP000006643"/>
    </source>
</evidence>
<evidence type="ECO:0000313" key="1">
    <source>
        <dbReference type="EMBL" id="EEY62244.1"/>
    </source>
</evidence>